<feature type="signal peptide" evidence="2">
    <location>
        <begin position="1"/>
        <end position="21"/>
    </location>
</feature>
<feature type="chain" id="PRO_5002010680" description="DUF4362 domain-containing protein" evidence="2">
    <location>
        <begin position="22"/>
        <end position="159"/>
    </location>
</feature>
<name>A0A0A5GCB1_9BACI</name>
<feature type="region of interest" description="Disordered" evidence="1">
    <location>
        <begin position="26"/>
        <end position="54"/>
    </location>
</feature>
<evidence type="ECO:0000313" key="3">
    <source>
        <dbReference type="EMBL" id="KGX90826.1"/>
    </source>
</evidence>
<evidence type="ECO:0000256" key="2">
    <source>
        <dbReference type="SAM" id="SignalP"/>
    </source>
</evidence>
<dbReference type="Proteomes" id="UP000030403">
    <property type="component" value="Unassembled WGS sequence"/>
</dbReference>
<sequence length="159" mass="17998">MKNLILIFSSLFIFGCLVACSSEPAAKEDNQPKESAEQANNSSETAQTSKKEDIDEKNGYDYFVKNRDETIEKLDLFVEDVSKGIESEVDVVTISDEVSFTRKLYFDGEFITTQEIEIEDKPLKCSNIEKRNSEDLIVYHLSECENTAGILQVNIPPQQ</sequence>
<feature type="compositionally biased region" description="Basic and acidic residues" evidence="1">
    <location>
        <begin position="26"/>
        <end position="36"/>
    </location>
</feature>
<evidence type="ECO:0008006" key="5">
    <source>
        <dbReference type="Google" id="ProtNLM"/>
    </source>
</evidence>
<gene>
    <name evidence="3" type="ORF">N783_18270</name>
</gene>
<keyword evidence="4" id="KW-1185">Reference proteome</keyword>
<organism evidence="3 4">
    <name type="scientific">Pontibacillus marinus BH030004 = DSM 16465</name>
    <dbReference type="NCBI Taxonomy" id="1385511"/>
    <lineage>
        <taxon>Bacteria</taxon>
        <taxon>Bacillati</taxon>
        <taxon>Bacillota</taxon>
        <taxon>Bacilli</taxon>
        <taxon>Bacillales</taxon>
        <taxon>Bacillaceae</taxon>
        <taxon>Pontibacillus</taxon>
    </lineage>
</organism>
<protein>
    <recommendedName>
        <fullName evidence="5">DUF4362 domain-containing protein</fullName>
    </recommendedName>
</protein>
<evidence type="ECO:0000256" key="1">
    <source>
        <dbReference type="SAM" id="MobiDB-lite"/>
    </source>
</evidence>
<accession>A0A0A5GCB1</accession>
<dbReference type="EMBL" id="AVPF01000005">
    <property type="protein sequence ID" value="KGX90826.1"/>
    <property type="molecule type" value="Genomic_DNA"/>
</dbReference>
<keyword evidence="2" id="KW-0732">Signal</keyword>
<dbReference type="RefSeq" id="WP_027445472.1">
    <property type="nucleotide sequence ID" value="NZ_AULJ01000012.1"/>
</dbReference>
<reference evidence="3 4" key="1">
    <citation type="submission" date="2013-08" db="EMBL/GenBank/DDBJ databases">
        <authorList>
            <person name="Huang J."/>
            <person name="Wang G."/>
        </authorList>
    </citation>
    <scope>NUCLEOTIDE SEQUENCE [LARGE SCALE GENOMIC DNA]</scope>
    <source>
        <strain evidence="3 4">BH030004</strain>
    </source>
</reference>
<dbReference type="AlphaFoldDB" id="A0A0A5GCB1"/>
<proteinExistence type="predicted"/>
<feature type="compositionally biased region" description="Polar residues" evidence="1">
    <location>
        <begin position="37"/>
        <end position="48"/>
    </location>
</feature>
<evidence type="ECO:0000313" key="4">
    <source>
        <dbReference type="Proteomes" id="UP000030403"/>
    </source>
</evidence>
<comment type="caution">
    <text evidence="3">The sequence shown here is derived from an EMBL/GenBank/DDBJ whole genome shotgun (WGS) entry which is preliminary data.</text>
</comment>
<dbReference type="PROSITE" id="PS51257">
    <property type="entry name" value="PROKAR_LIPOPROTEIN"/>
    <property type="match status" value="1"/>
</dbReference>